<evidence type="ECO:0008006" key="3">
    <source>
        <dbReference type="Google" id="ProtNLM"/>
    </source>
</evidence>
<organism evidence="2">
    <name type="scientific">uncultured Rubrobacteraceae bacterium</name>
    <dbReference type="NCBI Taxonomy" id="349277"/>
    <lineage>
        <taxon>Bacteria</taxon>
        <taxon>Bacillati</taxon>
        <taxon>Actinomycetota</taxon>
        <taxon>Rubrobacteria</taxon>
        <taxon>Rubrobacterales</taxon>
        <taxon>Rubrobacteraceae</taxon>
        <taxon>environmental samples</taxon>
    </lineage>
</organism>
<sequence length="109" mass="12128">MAEGNEAATKTPVLSDWLGYWVFISYMAGPNLDNDEPTKPIRDQPEAVTASFLLEDYGNLGIEVKRNPADPTIFMSWGAVMYIQGPPPEVRDQIDKETAKQAQAGKKRK</sequence>
<reference evidence="2" key="1">
    <citation type="submission" date="2020-02" db="EMBL/GenBank/DDBJ databases">
        <authorList>
            <person name="Meier V. D."/>
        </authorList>
    </citation>
    <scope>NUCLEOTIDE SEQUENCE</scope>
    <source>
        <strain evidence="2">AVDCRST_MAG14</strain>
    </source>
</reference>
<dbReference type="AlphaFoldDB" id="A0A6J4R9R9"/>
<proteinExistence type="predicted"/>
<protein>
    <recommendedName>
        <fullName evidence="3">Lipocalin-like domain-containing protein</fullName>
    </recommendedName>
</protein>
<feature type="region of interest" description="Disordered" evidence="1">
    <location>
        <begin position="86"/>
        <end position="109"/>
    </location>
</feature>
<accession>A0A6J4R9R9</accession>
<feature type="compositionally biased region" description="Basic and acidic residues" evidence="1">
    <location>
        <begin position="89"/>
        <end position="99"/>
    </location>
</feature>
<name>A0A6J4R9R9_9ACTN</name>
<evidence type="ECO:0000256" key="1">
    <source>
        <dbReference type="SAM" id="MobiDB-lite"/>
    </source>
</evidence>
<dbReference type="EMBL" id="CADCVG010000089">
    <property type="protein sequence ID" value="CAA9459621.1"/>
    <property type="molecule type" value="Genomic_DNA"/>
</dbReference>
<gene>
    <name evidence="2" type="ORF">AVDCRST_MAG14-2204</name>
</gene>
<evidence type="ECO:0000313" key="2">
    <source>
        <dbReference type="EMBL" id="CAA9459621.1"/>
    </source>
</evidence>